<protein>
    <submittedName>
        <fullName evidence="5">Alpha/beta hydrolase fold-3 domain protein</fullName>
    </submittedName>
</protein>
<proteinExistence type="predicted"/>
<dbReference type="eggNOG" id="COG0657">
    <property type="taxonomic scope" value="Bacteria"/>
</dbReference>
<dbReference type="STRING" id="234267.Acid_1077"/>
<gene>
    <name evidence="5" type="ordered locus">Acid_1077</name>
</gene>
<evidence type="ECO:0000256" key="1">
    <source>
        <dbReference type="ARBA" id="ARBA00022801"/>
    </source>
</evidence>
<dbReference type="InterPro" id="IPR050300">
    <property type="entry name" value="GDXG_lipolytic_enzyme"/>
</dbReference>
<dbReference type="Gene3D" id="2.120.10.30">
    <property type="entry name" value="TolB, C-terminal domain"/>
    <property type="match status" value="1"/>
</dbReference>
<keyword evidence="1 5" id="KW-0378">Hydrolase</keyword>
<dbReference type="InterPro" id="IPR029058">
    <property type="entry name" value="AB_hydrolase_fold"/>
</dbReference>
<organism evidence="5">
    <name type="scientific">Solibacter usitatus (strain Ellin6076)</name>
    <dbReference type="NCBI Taxonomy" id="234267"/>
    <lineage>
        <taxon>Bacteria</taxon>
        <taxon>Pseudomonadati</taxon>
        <taxon>Acidobacteriota</taxon>
        <taxon>Terriglobia</taxon>
        <taxon>Bryobacterales</taxon>
        <taxon>Solibacteraceae</taxon>
        <taxon>Candidatus Solibacter</taxon>
    </lineage>
</organism>
<dbReference type="SUPFAM" id="SSF53474">
    <property type="entry name" value="alpha/beta-Hydrolases"/>
    <property type="match status" value="1"/>
</dbReference>
<dbReference type="InParanoid" id="Q02A51"/>
<dbReference type="ESTHER" id="solue-q02a51">
    <property type="family name" value="BD-FAE"/>
</dbReference>
<dbReference type="EMBL" id="CP000473">
    <property type="protein sequence ID" value="ABJ82075.1"/>
    <property type="molecule type" value="Genomic_DNA"/>
</dbReference>
<dbReference type="GO" id="GO:0016787">
    <property type="term" value="F:hydrolase activity"/>
    <property type="evidence" value="ECO:0007669"/>
    <property type="project" value="UniProtKB-KW"/>
</dbReference>
<evidence type="ECO:0000259" key="3">
    <source>
        <dbReference type="Pfam" id="PF13360"/>
    </source>
</evidence>
<feature type="signal peptide" evidence="2">
    <location>
        <begin position="1"/>
        <end position="20"/>
    </location>
</feature>
<dbReference type="PANTHER" id="PTHR48081">
    <property type="entry name" value="AB HYDROLASE SUPERFAMILY PROTEIN C4A8.06C"/>
    <property type="match status" value="1"/>
</dbReference>
<dbReference type="OrthoDB" id="9815425at2"/>
<dbReference type="SUPFAM" id="SSF63829">
    <property type="entry name" value="Calcium-dependent phosphotriesterase"/>
    <property type="match status" value="1"/>
</dbReference>
<dbReference type="Pfam" id="PF20434">
    <property type="entry name" value="BD-FAE"/>
    <property type="match status" value="1"/>
</dbReference>
<keyword evidence="2" id="KW-0732">Signal</keyword>
<feature type="chain" id="PRO_5004163295" evidence="2">
    <location>
        <begin position="21"/>
        <end position="549"/>
    </location>
</feature>
<reference evidence="5" key="1">
    <citation type="submission" date="2006-10" db="EMBL/GenBank/DDBJ databases">
        <title>Complete sequence of Solibacter usitatus Ellin6076.</title>
        <authorList>
            <consortium name="US DOE Joint Genome Institute"/>
            <person name="Copeland A."/>
            <person name="Lucas S."/>
            <person name="Lapidus A."/>
            <person name="Barry K."/>
            <person name="Detter J.C."/>
            <person name="Glavina del Rio T."/>
            <person name="Hammon N."/>
            <person name="Israni S."/>
            <person name="Dalin E."/>
            <person name="Tice H."/>
            <person name="Pitluck S."/>
            <person name="Thompson L.S."/>
            <person name="Brettin T."/>
            <person name="Bruce D."/>
            <person name="Han C."/>
            <person name="Tapia R."/>
            <person name="Gilna P."/>
            <person name="Schmutz J."/>
            <person name="Larimer F."/>
            <person name="Land M."/>
            <person name="Hauser L."/>
            <person name="Kyrpides N."/>
            <person name="Mikhailova N."/>
            <person name="Janssen P.H."/>
            <person name="Kuske C.R."/>
            <person name="Richardson P."/>
        </authorList>
    </citation>
    <scope>NUCLEOTIDE SEQUENCE</scope>
    <source>
        <strain evidence="5">Ellin6076</strain>
    </source>
</reference>
<evidence type="ECO:0000259" key="4">
    <source>
        <dbReference type="Pfam" id="PF20434"/>
    </source>
</evidence>
<feature type="domain" description="BD-FAE-like" evidence="4">
    <location>
        <begin position="44"/>
        <end position="247"/>
    </location>
</feature>
<dbReference type="InterPro" id="IPR002372">
    <property type="entry name" value="PQQ_rpt_dom"/>
</dbReference>
<dbReference type="Gene3D" id="3.40.50.1820">
    <property type="entry name" value="alpha/beta hydrolase"/>
    <property type="match status" value="1"/>
</dbReference>
<evidence type="ECO:0000313" key="5">
    <source>
        <dbReference type="EMBL" id="ABJ82075.1"/>
    </source>
</evidence>
<dbReference type="InterPro" id="IPR049492">
    <property type="entry name" value="BD-FAE-like_dom"/>
</dbReference>
<feature type="domain" description="Pyrrolo-quinoline quinone repeat" evidence="3">
    <location>
        <begin position="304"/>
        <end position="477"/>
    </location>
</feature>
<name>Q02A51_SOLUE</name>
<dbReference type="Pfam" id="PF13360">
    <property type="entry name" value="PQQ_2"/>
    <property type="match status" value="1"/>
</dbReference>
<accession>Q02A51</accession>
<dbReference type="AlphaFoldDB" id="Q02A51"/>
<dbReference type="HOGENOM" id="CLU_495979_0_0_0"/>
<sequence precursor="true">MLARLTILAAASACALVGQALKIPDTVIADRDVEYSAVGGRQTLDIVRSREGSGAPRPAILLVHGGGFRAGAKESYLPLAIKLAERGYVAATANYRLSPRNQFPAAVEDVKAAVRFLRAGAAKYNLDPAHIGALGGSAGGHLVLMLGLTAGVAEFEGSGPNREQSSAVQCVVDEYGPTDFTQSYSKSVDAAEVLPMFLGGNLDHERAAHMRASPLNWVTPNAAPILAIHGTADTYVAYEQSLWIVERLIAAGVPAELETISGAGHGFKGADALRADERAFAWFDKYLKPAPAAHRLLISDHGPNGEIAEIEWPSGNVLWSAPNDHGHDVQSLPEGHVLFTINPRKRVVELDSAHHEVWSYNEALEHPIAAQRLDNGNTLISDAKLGKVIEVTPAGQGAWKYESSDLANMRSRNAHRTEEGTTLIAVEADAKLIEVDAAGKIVWQWQAPNAKNRKLYMGRRLKNGNTVVSLSDPGEVVEVDRTGKIVRSIGGADPAVQMGWASGFAFLPGGGMLINDYTGRRIIEVDAKGKVVNQWRTGSRTIASIDLVR</sequence>
<dbReference type="eggNOG" id="COG1520">
    <property type="taxonomic scope" value="Bacteria"/>
</dbReference>
<dbReference type="PANTHER" id="PTHR48081:SF13">
    <property type="entry name" value="ALPHA_BETA HYDROLASE"/>
    <property type="match status" value="1"/>
</dbReference>
<evidence type="ECO:0000256" key="2">
    <source>
        <dbReference type="SAM" id="SignalP"/>
    </source>
</evidence>
<dbReference type="KEGG" id="sus:Acid_1077"/>
<dbReference type="InterPro" id="IPR011042">
    <property type="entry name" value="6-blade_b-propeller_TolB-like"/>
</dbReference>